<keyword evidence="3" id="KW-1185">Reference proteome</keyword>
<dbReference type="EMBL" id="JARIHO010000016">
    <property type="protein sequence ID" value="KAJ7348884.1"/>
    <property type="molecule type" value="Genomic_DNA"/>
</dbReference>
<feature type="compositionally biased region" description="Basic residues" evidence="1">
    <location>
        <begin position="125"/>
        <end position="135"/>
    </location>
</feature>
<accession>A0AAD7A3V1</accession>
<comment type="caution">
    <text evidence="2">The sequence shown here is derived from an EMBL/GenBank/DDBJ whole genome shotgun (WGS) entry which is preliminary data.</text>
</comment>
<reference evidence="2" key="1">
    <citation type="submission" date="2023-03" db="EMBL/GenBank/DDBJ databases">
        <title>Massive genome expansion in bonnet fungi (Mycena s.s.) driven by repeated elements and novel gene families across ecological guilds.</title>
        <authorList>
            <consortium name="Lawrence Berkeley National Laboratory"/>
            <person name="Harder C.B."/>
            <person name="Miyauchi S."/>
            <person name="Viragh M."/>
            <person name="Kuo A."/>
            <person name="Thoen E."/>
            <person name="Andreopoulos B."/>
            <person name="Lu D."/>
            <person name="Skrede I."/>
            <person name="Drula E."/>
            <person name="Henrissat B."/>
            <person name="Morin E."/>
            <person name="Kohler A."/>
            <person name="Barry K."/>
            <person name="LaButti K."/>
            <person name="Morin E."/>
            <person name="Salamov A."/>
            <person name="Lipzen A."/>
            <person name="Mereny Z."/>
            <person name="Hegedus B."/>
            <person name="Baldrian P."/>
            <person name="Stursova M."/>
            <person name="Weitz H."/>
            <person name="Taylor A."/>
            <person name="Grigoriev I.V."/>
            <person name="Nagy L.G."/>
            <person name="Martin F."/>
            <person name="Kauserud H."/>
        </authorList>
    </citation>
    <scope>NUCLEOTIDE SEQUENCE</scope>
    <source>
        <strain evidence="2">CBHHK002</strain>
    </source>
</reference>
<sequence>MSTPLMTACRTIRFTHQKPPITNAANRAVWPLQTPALERARTDATFAQWLLPINISEIGDEKECSIFRSCSQYPIARPRSRQHQPTTRGPGRPPKPTIQSSKQPQATHPEVDAGTRHPYHSPPVHLHHGHPAPAD</sequence>
<feature type="region of interest" description="Disordered" evidence="1">
    <location>
        <begin position="72"/>
        <end position="135"/>
    </location>
</feature>
<dbReference type="AlphaFoldDB" id="A0AAD7A3V1"/>
<protein>
    <submittedName>
        <fullName evidence="2">Uncharacterized protein</fullName>
    </submittedName>
</protein>
<name>A0AAD7A3V1_9AGAR</name>
<evidence type="ECO:0000313" key="3">
    <source>
        <dbReference type="Proteomes" id="UP001218218"/>
    </source>
</evidence>
<evidence type="ECO:0000313" key="2">
    <source>
        <dbReference type="EMBL" id="KAJ7348884.1"/>
    </source>
</evidence>
<evidence type="ECO:0000256" key="1">
    <source>
        <dbReference type="SAM" id="MobiDB-lite"/>
    </source>
</evidence>
<dbReference type="Proteomes" id="UP001218218">
    <property type="component" value="Unassembled WGS sequence"/>
</dbReference>
<gene>
    <name evidence="2" type="ORF">DFH08DRAFT_959086</name>
</gene>
<organism evidence="2 3">
    <name type="scientific">Mycena albidolilacea</name>
    <dbReference type="NCBI Taxonomy" id="1033008"/>
    <lineage>
        <taxon>Eukaryota</taxon>
        <taxon>Fungi</taxon>
        <taxon>Dikarya</taxon>
        <taxon>Basidiomycota</taxon>
        <taxon>Agaricomycotina</taxon>
        <taxon>Agaricomycetes</taxon>
        <taxon>Agaricomycetidae</taxon>
        <taxon>Agaricales</taxon>
        <taxon>Marasmiineae</taxon>
        <taxon>Mycenaceae</taxon>
        <taxon>Mycena</taxon>
    </lineage>
</organism>
<proteinExistence type="predicted"/>